<dbReference type="PRINTS" id="PR00081">
    <property type="entry name" value="GDHRDH"/>
</dbReference>
<dbReference type="EMBL" id="CP045851">
    <property type="protein sequence ID" value="QGG96969.1"/>
    <property type="molecule type" value="Genomic_DNA"/>
</dbReference>
<dbReference type="PANTHER" id="PTHR44196">
    <property type="entry name" value="DEHYDROGENASE/REDUCTASE SDR FAMILY MEMBER 7B"/>
    <property type="match status" value="1"/>
</dbReference>
<organism evidence="4 5">
    <name type="scientific">Actinomarinicola tropica</name>
    <dbReference type="NCBI Taxonomy" id="2789776"/>
    <lineage>
        <taxon>Bacteria</taxon>
        <taxon>Bacillati</taxon>
        <taxon>Actinomycetota</taxon>
        <taxon>Acidimicrobiia</taxon>
        <taxon>Acidimicrobiales</taxon>
        <taxon>Iamiaceae</taxon>
        <taxon>Actinomarinicola</taxon>
    </lineage>
</organism>
<dbReference type="AlphaFoldDB" id="A0A5Q2RJL0"/>
<dbReference type="GO" id="GO:0016020">
    <property type="term" value="C:membrane"/>
    <property type="evidence" value="ECO:0007669"/>
    <property type="project" value="TreeGrafter"/>
</dbReference>
<dbReference type="CDD" id="cd05233">
    <property type="entry name" value="SDR_c"/>
    <property type="match status" value="1"/>
</dbReference>
<dbReference type="SUPFAM" id="SSF51735">
    <property type="entry name" value="NAD(P)-binding Rossmann-fold domains"/>
    <property type="match status" value="1"/>
</dbReference>
<evidence type="ECO:0000313" key="5">
    <source>
        <dbReference type="Proteomes" id="UP000334019"/>
    </source>
</evidence>
<proteinExistence type="inferred from homology"/>
<dbReference type="PANTHER" id="PTHR44196:SF2">
    <property type="entry name" value="SHORT-CHAIN DEHYDROGENASE-RELATED"/>
    <property type="match status" value="1"/>
</dbReference>
<feature type="domain" description="Ketoreductase" evidence="3">
    <location>
        <begin position="9"/>
        <end position="189"/>
    </location>
</feature>
<keyword evidence="5" id="KW-1185">Reference proteome</keyword>
<dbReference type="InterPro" id="IPR020904">
    <property type="entry name" value="Sc_DH/Rdtase_CS"/>
</dbReference>
<dbReference type="Proteomes" id="UP000334019">
    <property type="component" value="Chromosome"/>
</dbReference>
<dbReference type="Gene3D" id="3.40.50.720">
    <property type="entry name" value="NAD(P)-binding Rossmann-like Domain"/>
    <property type="match status" value="1"/>
</dbReference>
<dbReference type="PROSITE" id="PS00061">
    <property type="entry name" value="ADH_SHORT"/>
    <property type="match status" value="1"/>
</dbReference>
<dbReference type="KEGG" id="atq:GH723_04445"/>
<evidence type="ECO:0000313" key="4">
    <source>
        <dbReference type="EMBL" id="QGG96969.1"/>
    </source>
</evidence>
<comment type="similarity">
    <text evidence="1">Belongs to the short-chain dehydrogenases/reductases (SDR) family.</text>
</comment>
<dbReference type="InterPro" id="IPR036291">
    <property type="entry name" value="NAD(P)-bd_dom_sf"/>
</dbReference>
<dbReference type="InterPro" id="IPR057326">
    <property type="entry name" value="KR_dom"/>
</dbReference>
<keyword evidence="2" id="KW-0560">Oxidoreductase</keyword>
<gene>
    <name evidence="4" type="ORF">GH723_04445</name>
</gene>
<accession>A0A5Q2RJL0</accession>
<name>A0A5Q2RJL0_9ACTN</name>
<dbReference type="GO" id="GO:0016491">
    <property type="term" value="F:oxidoreductase activity"/>
    <property type="evidence" value="ECO:0007669"/>
    <property type="project" value="UniProtKB-KW"/>
</dbReference>
<evidence type="ECO:0000256" key="2">
    <source>
        <dbReference type="ARBA" id="ARBA00023002"/>
    </source>
</evidence>
<evidence type="ECO:0000256" key="1">
    <source>
        <dbReference type="ARBA" id="ARBA00006484"/>
    </source>
</evidence>
<dbReference type="InterPro" id="IPR002347">
    <property type="entry name" value="SDR_fam"/>
</dbReference>
<dbReference type="SMART" id="SM00822">
    <property type="entry name" value="PKS_KR"/>
    <property type="match status" value="1"/>
</dbReference>
<protein>
    <submittedName>
        <fullName evidence="4">SDR family NAD(P)-dependent oxidoreductase</fullName>
    </submittedName>
</protein>
<dbReference type="Pfam" id="PF00106">
    <property type="entry name" value="adh_short"/>
    <property type="match status" value="1"/>
</dbReference>
<sequence length="264" mass="27724">MDLTGRPFAVVTGASTGIGRQLGLQMAERGYDLLVTADDEALVGAAEEMRQHGTHVDPVQVDLRSVDGVDQLVSAIRGRGRAPDALLLNAGTGVSGAFLDEPLDDHLDVLAVNVTSVLRTFHAIVPDMVQRGDGRVLITSSVTAAAPGPYISVYSASKAFLQSFSQAVRTELSDSGVTVTALMPGPTDTEFFERADMLDTRLGQMNKDDPADVARDGIEAMLAGKDHVVGGAAKNHLTVAAWSLAPEKLASAINTRFTKPGTGD</sequence>
<dbReference type="PIRSF" id="PIRSF000126">
    <property type="entry name" value="11-beta-HSD1"/>
    <property type="match status" value="1"/>
</dbReference>
<evidence type="ECO:0000259" key="3">
    <source>
        <dbReference type="SMART" id="SM00822"/>
    </source>
</evidence>
<reference evidence="4 5" key="1">
    <citation type="submission" date="2019-11" db="EMBL/GenBank/DDBJ databases">
        <authorList>
            <person name="He Y."/>
        </authorList>
    </citation>
    <scope>NUCLEOTIDE SEQUENCE [LARGE SCALE GENOMIC DNA]</scope>
    <source>
        <strain evidence="4 5">SCSIO 58843</strain>
    </source>
</reference>